<proteinExistence type="predicted"/>
<dbReference type="Proteomes" id="UP000075884">
    <property type="component" value="Unassembled WGS sequence"/>
</dbReference>
<name>A0A182NXJ6_9DIPT</name>
<protein>
    <submittedName>
        <fullName evidence="2">Uncharacterized protein</fullName>
    </submittedName>
</protein>
<feature type="compositionally biased region" description="Polar residues" evidence="1">
    <location>
        <begin position="35"/>
        <end position="52"/>
    </location>
</feature>
<accession>A0A182NXJ6</accession>
<dbReference type="EnsemblMetazoa" id="ADIR014573-RA">
    <property type="protein sequence ID" value="ADIR014573-PA"/>
    <property type="gene ID" value="ADIR014573"/>
</dbReference>
<evidence type="ECO:0000313" key="2">
    <source>
        <dbReference type="EnsemblMetazoa" id="ADIR014573-PA"/>
    </source>
</evidence>
<keyword evidence="3" id="KW-1185">Reference proteome</keyword>
<dbReference type="VEuPathDB" id="VectorBase:ADIR014573"/>
<reference evidence="3" key="1">
    <citation type="submission" date="2013-03" db="EMBL/GenBank/DDBJ databases">
        <title>The Genome Sequence of Anopheles dirus WRAIR2.</title>
        <authorList>
            <consortium name="The Broad Institute Genomics Platform"/>
            <person name="Neafsey D.E."/>
            <person name="Walton C."/>
            <person name="Walker B."/>
            <person name="Young S.K."/>
            <person name="Zeng Q."/>
            <person name="Gargeya S."/>
            <person name="Fitzgerald M."/>
            <person name="Haas B."/>
            <person name="Abouelleil A."/>
            <person name="Allen A.W."/>
            <person name="Alvarado L."/>
            <person name="Arachchi H.M."/>
            <person name="Berlin A.M."/>
            <person name="Chapman S.B."/>
            <person name="Gainer-Dewar J."/>
            <person name="Goldberg J."/>
            <person name="Griggs A."/>
            <person name="Gujja S."/>
            <person name="Hansen M."/>
            <person name="Howarth C."/>
            <person name="Imamovic A."/>
            <person name="Ireland A."/>
            <person name="Larimer J."/>
            <person name="McCowan C."/>
            <person name="Murphy C."/>
            <person name="Pearson M."/>
            <person name="Poon T.W."/>
            <person name="Priest M."/>
            <person name="Roberts A."/>
            <person name="Saif S."/>
            <person name="Shea T."/>
            <person name="Sisk P."/>
            <person name="Sykes S."/>
            <person name="Wortman J."/>
            <person name="Nusbaum C."/>
            <person name="Birren B."/>
        </authorList>
    </citation>
    <scope>NUCLEOTIDE SEQUENCE [LARGE SCALE GENOMIC DNA]</scope>
    <source>
        <strain evidence="3">WRAIR2</strain>
    </source>
</reference>
<evidence type="ECO:0000256" key="1">
    <source>
        <dbReference type="SAM" id="MobiDB-lite"/>
    </source>
</evidence>
<dbReference type="AlphaFoldDB" id="A0A182NXJ6"/>
<reference evidence="2" key="2">
    <citation type="submission" date="2020-05" db="UniProtKB">
        <authorList>
            <consortium name="EnsemblMetazoa"/>
        </authorList>
    </citation>
    <scope>IDENTIFICATION</scope>
    <source>
        <strain evidence="2">WRAIR2</strain>
    </source>
</reference>
<evidence type="ECO:0000313" key="3">
    <source>
        <dbReference type="Proteomes" id="UP000075884"/>
    </source>
</evidence>
<organism evidence="2 3">
    <name type="scientific">Anopheles dirus</name>
    <dbReference type="NCBI Taxonomy" id="7168"/>
    <lineage>
        <taxon>Eukaryota</taxon>
        <taxon>Metazoa</taxon>
        <taxon>Ecdysozoa</taxon>
        <taxon>Arthropoda</taxon>
        <taxon>Hexapoda</taxon>
        <taxon>Insecta</taxon>
        <taxon>Pterygota</taxon>
        <taxon>Neoptera</taxon>
        <taxon>Endopterygota</taxon>
        <taxon>Diptera</taxon>
        <taxon>Nematocera</taxon>
        <taxon>Culicoidea</taxon>
        <taxon>Culicidae</taxon>
        <taxon>Anophelinae</taxon>
        <taxon>Anopheles</taxon>
    </lineage>
</organism>
<sequence length="58" mass="6773">MFRLCAMLFVHDFVSFRHFGWKAPLHDDTLRSPPQMMTDSSVCSEQIRQTPVMTDETP</sequence>
<feature type="region of interest" description="Disordered" evidence="1">
    <location>
        <begin position="32"/>
        <end position="58"/>
    </location>
</feature>